<protein>
    <submittedName>
        <fullName evidence="2">Uncharacterized protein</fullName>
    </submittedName>
</protein>
<evidence type="ECO:0000313" key="3">
    <source>
        <dbReference type="Proteomes" id="UP000070501"/>
    </source>
</evidence>
<sequence length="383" mass="40570">MGFFSSLIEGAKSAGSWVVDHAGDIASVVGTVAKIAAPLILLADDAEAPDPSDTSKQLEEYYSNFSLVSAKLSKDAQAEASEAEARNLQGIKANAVYRDTDAKPDAFLGVWKSPSGVIGSNPAIPMYQDLAKWLGTLGVPPSRTFDLAQQAAVALFADTATPSPKKAAASNESAPAEDPIHKTNFTYAPPDGSWTLSLGHAFYPLPLGVSEQDRCWHSSIFGKFHPSTGFLTAKAKARVGASGGLNSSIDDGFARTAHVGKGPIPPNSPLWVANASINWGNATIATQVHTQFEVIWQNADKDRSLQSTLLNGTTQNVQMLGKAGDNPATLRQSVISAAAETLNRNFNKTEPARNGNKTGDSSGMPFVMPDVRITKSQLIYRSL</sequence>
<dbReference type="AlphaFoldDB" id="A0A136IV20"/>
<keyword evidence="3" id="KW-1185">Reference proteome</keyword>
<dbReference type="InParanoid" id="A0A136IV20"/>
<proteinExistence type="predicted"/>
<dbReference type="Proteomes" id="UP000070501">
    <property type="component" value="Unassembled WGS sequence"/>
</dbReference>
<dbReference type="EMBL" id="KQ964257">
    <property type="protein sequence ID" value="KXJ88639.1"/>
    <property type="molecule type" value="Genomic_DNA"/>
</dbReference>
<evidence type="ECO:0000313" key="2">
    <source>
        <dbReference type="EMBL" id="KXJ88639.1"/>
    </source>
</evidence>
<evidence type="ECO:0000256" key="1">
    <source>
        <dbReference type="SAM" id="MobiDB-lite"/>
    </source>
</evidence>
<feature type="region of interest" description="Disordered" evidence="1">
    <location>
        <begin position="347"/>
        <end position="367"/>
    </location>
</feature>
<reference evidence="3" key="1">
    <citation type="submission" date="2016-02" db="EMBL/GenBank/DDBJ databases">
        <title>Draft genome sequence of Microdochium bolleyi, a fungal endophyte of beachgrass.</title>
        <authorList>
            <consortium name="DOE Joint Genome Institute"/>
            <person name="David A.S."/>
            <person name="May G."/>
            <person name="Haridas S."/>
            <person name="Lim J."/>
            <person name="Wang M."/>
            <person name="Labutti K."/>
            <person name="Lipzen A."/>
            <person name="Barry K."/>
            <person name="Grigoriev I.V."/>
        </authorList>
    </citation>
    <scope>NUCLEOTIDE SEQUENCE [LARGE SCALE GENOMIC DNA]</scope>
    <source>
        <strain evidence="3">J235TASD1</strain>
    </source>
</reference>
<name>A0A136IV20_9PEZI</name>
<gene>
    <name evidence="2" type="ORF">Micbo1qcDRAFT_206811</name>
</gene>
<accession>A0A136IV20</accession>
<organism evidence="2 3">
    <name type="scientific">Microdochium bolleyi</name>
    <dbReference type="NCBI Taxonomy" id="196109"/>
    <lineage>
        <taxon>Eukaryota</taxon>
        <taxon>Fungi</taxon>
        <taxon>Dikarya</taxon>
        <taxon>Ascomycota</taxon>
        <taxon>Pezizomycotina</taxon>
        <taxon>Sordariomycetes</taxon>
        <taxon>Xylariomycetidae</taxon>
        <taxon>Xylariales</taxon>
        <taxon>Microdochiaceae</taxon>
        <taxon>Microdochium</taxon>
    </lineage>
</organism>
<dbReference type="OrthoDB" id="4762798at2759"/>